<comment type="caution">
    <text evidence="3">The sequence shown here is derived from an EMBL/GenBank/DDBJ whole genome shotgun (WGS) entry which is preliminary data.</text>
</comment>
<feature type="compositionally biased region" description="Basic and acidic residues" evidence="1">
    <location>
        <begin position="99"/>
        <end position="109"/>
    </location>
</feature>
<organism evidence="3 4">
    <name type="scientific">Microvirga aerilata</name>
    <dbReference type="NCBI Taxonomy" id="670292"/>
    <lineage>
        <taxon>Bacteria</taxon>
        <taxon>Pseudomonadati</taxon>
        <taxon>Pseudomonadota</taxon>
        <taxon>Alphaproteobacteria</taxon>
        <taxon>Hyphomicrobiales</taxon>
        <taxon>Methylobacteriaceae</taxon>
        <taxon>Microvirga</taxon>
    </lineage>
</organism>
<reference evidence="3" key="1">
    <citation type="submission" date="2021-01" db="EMBL/GenBank/DDBJ databases">
        <title>Microvirga sp.</title>
        <authorList>
            <person name="Kim M.K."/>
        </authorList>
    </citation>
    <scope>NUCLEOTIDE SEQUENCE</scope>
    <source>
        <strain evidence="3">5420S-16</strain>
    </source>
</reference>
<accession>A0A936ZDE5</accession>
<dbReference type="Pfam" id="PF21834">
    <property type="entry name" value="DUF6894"/>
    <property type="match status" value="1"/>
</dbReference>
<evidence type="ECO:0000256" key="1">
    <source>
        <dbReference type="SAM" id="MobiDB-lite"/>
    </source>
</evidence>
<dbReference type="AlphaFoldDB" id="A0A936ZDE5"/>
<sequence length="109" mass="12325">MADIPATMPRYNLFIYNQYKRIRYPKSFDLPDVDSARKGALKLARVFMEVVPYWSDLPPVRQDKFLVEIVDDAGELVLTVPFSEAKETKVDPAEAPPDQSKEAPPEALG</sequence>
<dbReference type="Proteomes" id="UP000605848">
    <property type="component" value="Unassembled WGS sequence"/>
</dbReference>
<dbReference type="RefSeq" id="WP_202065307.1">
    <property type="nucleotide sequence ID" value="NZ_JAEQMY010000112.1"/>
</dbReference>
<evidence type="ECO:0000313" key="3">
    <source>
        <dbReference type="EMBL" id="MBL0407786.1"/>
    </source>
</evidence>
<keyword evidence="4" id="KW-1185">Reference proteome</keyword>
<dbReference type="EMBL" id="JAEQMY010000112">
    <property type="protein sequence ID" value="MBL0407786.1"/>
    <property type="molecule type" value="Genomic_DNA"/>
</dbReference>
<gene>
    <name evidence="3" type="ORF">JKG68_28165</name>
</gene>
<dbReference type="InterPro" id="IPR054189">
    <property type="entry name" value="DUF6894"/>
</dbReference>
<protein>
    <recommendedName>
        <fullName evidence="2">DUF6894 domain-containing protein</fullName>
    </recommendedName>
</protein>
<evidence type="ECO:0000313" key="4">
    <source>
        <dbReference type="Proteomes" id="UP000605848"/>
    </source>
</evidence>
<feature type="region of interest" description="Disordered" evidence="1">
    <location>
        <begin position="86"/>
        <end position="109"/>
    </location>
</feature>
<evidence type="ECO:0000259" key="2">
    <source>
        <dbReference type="Pfam" id="PF21834"/>
    </source>
</evidence>
<proteinExistence type="predicted"/>
<name>A0A936ZDE5_9HYPH</name>
<feature type="domain" description="DUF6894" evidence="2">
    <location>
        <begin position="10"/>
        <end position="83"/>
    </location>
</feature>